<dbReference type="EMBL" id="MFKH01000010">
    <property type="protein sequence ID" value="OGG37492.1"/>
    <property type="molecule type" value="Genomic_DNA"/>
</dbReference>
<protein>
    <recommendedName>
        <fullName evidence="4">DoxX family protein</fullName>
    </recommendedName>
</protein>
<dbReference type="AlphaFoldDB" id="A0A1F6BL41"/>
<sequence length="123" mass="13300">MSKSSFHLVRVGIAITFLWIGILIVKQPEAWGGYLRPWAVRLLPVPLEQVMLGTAIIDIIIGALLLVDRLTHIAAFVGALHLVIILITSGITDITVRDVGLLAASLAVMIDSLPKAKVDSKKQ</sequence>
<gene>
    <name evidence="2" type="ORF">A2110_02780</name>
</gene>
<proteinExistence type="predicted"/>
<dbReference type="STRING" id="1798468.A2110_02780"/>
<dbReference type="Proteomes" id="UP000176273">
    <property type="component" value="Unassembled WGS sequence"/>
</dbReference>
<feature type="transmembrane region" description="Helical" evidence="1">
    <location>
        <begin position="45"/>
        <end position="66"/>
    </location>
</feature>
<evidence type="ECO:0000313" key="3">
    <source>
        <dbReference type="Proteomes" id="UP000176273"/>
    </source>
</evidence>
<keyword evidence="1" id="KW-1133">Transmembrane helix</keyword>
<keyword evidence="1" id="KW-0812">Transmembrane</keyword>
<organism evidence="2 3">
    <name type="scientific">Candidatus Jorgensenbacteria bacterium GWA1_54_12</name>
    <dbReference type="NCBI Taxonomy" id="1798468"/>
    <lineage>
        <taxon>Bacteria</taxon>
        <taxon>Candidatus Joergenseniibacteriota</taxon>
    </lineage>
</organism>
<name>A0A1F6BL41_9BACT</name>
<evidence type="ECO:0000256" key="1">
    <source>
        <dbReference type="SAM" id="Phobius"/>
    </source>
</evidence>
<comment type="caution">
    <text evidence="2">The sequence shown here is derived from an EMBL/GenBank/DDBJ whole genome shotgun (WGS) entry which is preliminary data.</text>
</comment>
<feature type="transmembrane region" description="Helical" evidence="1">
    <location>
        <begin position="7"/>
        <end position="25"/>
    </location>
</feature>
<keyword evidence="1" id="KW-0472">Membrane</keyword>
<accession>A0A1F6BL41</accession>
<evidence type="ECO:0000313" key="2">
    <source>
        <dbReference type="EMBL" id="OGG37492.1"/>
    </source>
</evidence>
<reference evidence="2 3" key="1">
    <citation type="journal article" date="2016" name="Nat. Commun.">
        <title>Thousands of microbial genomes shed light on interconnected biogeochemical processes in an aquifer system.</title>
        <authorList>
            <person name="Anantharaman K."/>
            <person name="Brown C.T."/>
            <person name="Hug L.A."/>
            <person name="Sharon I."/>
            <person name="Castelle C.J."/>
            <person name="Probst A.J."/>
            <person name="Thomas B.C."/>
            <person name="Singh A."/>
            <person name="Wilkins M.J."/>
            <person name="Karaoz U."/>
            <person name="Brodie E.L."/>
            <person name="Williams K.H."/>
            <person name="Hubbard S.S."/>
            <person name="Banfield J.F."/>
        </authorList>
    </citation>
    <scope>NUCLEOTIDE SEQUENCE [LARGE SCALE GENOMIC DNA]</scope>
</reference>
<evidence type="ECO:0008006" key="4">
    <source>
        <dbReference type="Google" id="ProtNLM"/>
    </source>
</evidence>
<feature type="transmembrane region" description="Helical" evidence="1">
    <location>
        <begin position="73"/>
        <end position="92"/>
    </location>
</feature>